<dbReference type="Proteomes" id="UP001221217">
    <property type="component" value="Unassembled WGS sequence"/>
</dbReference>
<dbReference type="InterPro" id="IPR036737">
    <property type="entry name" value="OmpA-like_sf"/>
</dbReference>
<evidence type="ECO:0000259" key="3">
    <source>
        <dbReference type="PROSITE" id="PS51123"/>
    </source>
</evidence>
<proteinExistence type="predicted"/>
<keyword evidence="2" id="KW-0732">Signal</keyword>
<name>A0AAJ1MMD8_9SPIO</name>
<comment type="caution">
    <text evidence="4">The sequence shown here is derived from an EMBL/GenBank/DDBJ whole genome shotgun (WGS) entry which is preliminary data.</text>
</comment>
<dbReference type="EMBL" id="JAQQAL010000014">
    <property type="protein sequence ID" value="MDC7226580.1"/>
    <property type="molecule type" value="Genomic_DNA"/>
</dbReference>
<reference evidence="4 5" key="1">
    <citation type="submission" date="2022-12" db="EMBL/GenBank/DDBJ databases">
        <title>Metagenome assembled genome from gulf of manar.</title>
        <authorList>
            <person name="Kohli P."/>
            <person name="Pk S."/>
            <person name="Venkata Ramana C."/>
            <person name="Sasikala C."/>
        </authorList>
    </citation>
    <scope>NUCLEOTIDE SEQUENCE [LARGE SCALE GENOMIC DNA]</scope>
    <source>
        <strain evidence="4">JB008</strain>
    </source>
</reference>
<keyword evidence="1" id="KW-0472">Membrane</keyword>
<sequence>MKKTIIISIFLVSAVFPSFAEEQDFNFIVPEHEQKDWEQISLEVLVHEIEEDASALGLQDFKVLAEDSSISIIYRDLLFPPDSPEITDETLNKIQRLALVIERFANKIILVEGHSAKVAGAADDGTELSLNRARAVTGELAATGIFSEDRMRAYGFGEYQPVAGNETEEGRIQNRRVEISITDHFADDADYKISDPAVWWRTLSDIEQPGYMVFLFDNEKTSAGELTTILLENGFSYARAYDTEEGVALVYPDVTYDEENTYPDDWSLQSLDFLLEKLPVDDTTQVRIGGRGGEFTGEEAAEARYNTGLYIASSQTLLPESTLIGDEPWAYDICSDGRGGDETVDFIDAMDFSIVETNPIARYREFSNMGIGAGFGLRFGIPSAANTAWEPLRLVLGLNGLYHIGDNTSSVESLWEGEWRFEAGYRIDLTDIIAFTPFLGYGGTVHVLTDTTQSGVIRSGEVFYSQTASFKTDFEIMPEKWVLDDGTGIGIFIQPWYRIFFDQDYLGHSVNAAAGIRFDF</sequence>
<evidence type="ECO:0000256" key="1">
    <source>
        <dbReference type="PROSITE-ProRule" id="PRU00473"/>
    </source>
</evidence>
<feature type="chain" id="PRO_5042552552" evidence="2">
    <location>
        <begin position="21"/>
        <end position="520"/>
    </location>
</feature>
<dbReference type="PROSITE" id="PS51123">
    <property type="entry name" value="OMPA_2"/>
    <property type="match status" value="1"/>
</dbReference>
<protein>
    <submittedName>
        <fullName evidence="4">OmpA family protein</fullName>
    </submittedName>
</protein>
<evidence type="ECO:0000313" key="5">
    <source>
        <dbReference type="Proteomes" id="UP001221217"/>
    </source>
</evidence>
<dbReference type="InterPro" id="IPR050330">
    <property type="entry name" value="Bact_OuterMem_StrucFunc"/>
</dbReference>
<dbReference type="PANTHER" id="PTHR30329:SF21">
    <property type="entry name" value="LIPOPROTEIN YIAD-RELATED"/>
    <property type="match status" value="1"/>
</dbReference>
<dbReference type="Gene3D" id="3.30.1330.60">
    <property type="entry name" value="OmpA-like domain"/>
    <property type="match status" value="1"/>
</dbReference>
<dbReference type="GO" id="GO:0016020">
    <property type="term" value="C:membrane"/>
    <property type="evidence" value="ECO:0007669"/>
    <property type="project" value="UniProtKB-UniRule"/>
</dbReference>
<dbReference type="SUPFAM" id="SSF103088">
    <property type="entry name" value="OmpA-like"/>
    <property type="match status" value="1"/>
</dbReference>
<feature type="domain" description="OmpA-like" evidence="3">
    <location>
        <begin position="66"/>
        <end position="185"/>
    </location>
</feature>
<dbReference type="InterPro" id="IPR006665">
    <property type="entry name" value="OmpA-like"/>
</dbReference>
<organism evidence="4 5">
    <name type="scientific">Candidatus Thalassospirochaeta sargassi</name>
    <dbReference type="NCBI Taxonomy" id="3119039"/>
    <lineage>
        <taxon>Bacteria</taxon>
        <taxon>Pseudomonadati</taxon>
        <taxon>Spirochaetota</taxon>
        <taxon>Spirochaetia</taxon>
        <taxon>Spirochaetales</taxon>
        <taxon>Spirochaetaceae</taxon>
        <taxon>Candidatus Thalassospirochaeta</taxon>
    </lineage>
</organism>
<feature type="signal peptide" evidence="2">
    <location>
        <begin position="1"/>
        <end position="20"/>
    </location>
</feature>
<dbReference type="Pfam" id="PF00691">
    <property type="entry name" value="OmpA"/>
    <property type="match status" value="1"/>
</dbReference>
<dbReference type="CDD" id="cd07185">
    <property type="entry name" value="OmpA_C-like"/>
    <property type="match status" value="1"/>
</dbReference>
<dbReference type="PANTHER" id="PTHR30329">
    <property type="entry name" value="STATOR ELEMENT OF FLAGELLAR MOTOR COMPLEX"/>
    <property type="match status" value="1"/>
</dbReference>
<evidence type="ECO:0000256" key="2">
    <source>
        <dbReference type="SAM" id="SignalP"/>
    </source>
</evidence>
<dbReference type="AlphaFoldDB" id="A0AAJ1MMD8"/>
<accession>A0AAJ1MMD8</accession>
<gene>
    <name evidence="4" type="ORF">PQJ61_07425</name>
</gene>
<evidence type="ECO:0000313" key="4">
    <source>
        <dbReference type="EMBL" id="MDC7226580.1"/>
    </source>
</evidence>